<dbReference type="SMART" id="SM00327">
    <property type="entry name" value="VWA"/>
    <property type="match status" value="1"/>
</dbReference>
<accession>A0A3B1DQZ3</accession>
<dbReference type="PROSITE" id="PS50234">
    <property type="entry name" value="VWFA"/>
    <property type="match status" value="1"/>
</dbReference>
<dbReference type="EMBL" id="UOYO01000002">
    <property type="protein sequence ID" value="VAY86277.1"/>
    <property type="molecule type" value="Genomic_DNA"/>
</dbReference>
<keyword evidence="2 5" id="KW-0812">Transmembrane</keyword>
<keyword evidence="4 5" id="KW-0472">Membrane</keyword>
<evidence type="ECO:0000256" key="1">
    <source>
        <dbReference type="ARBA" id="ARBA00022475"/>
    </source>
</evidence>
<evidence type="ECO:0000256" key="3">
    <source>
        <dbReference type="ARBA" id="ARBA00022989"/>
    </source>
</evidence>
<protein>
    <submittedName>
        <fullName evidence="7">BatA (Bacteroides aerotolerance operon)</fullName>
    </submittedName>
</protein>
<dbReference type="Pfam" id="PF00092">
    <property type="entry name" value="VWA"/>
    <property type="match status" value="1"/>
</dbReference>
<dbReference type="InterPro" id="IPR036465">
    <property type="entry name" value="vWFA_dom_sf"/>
</dbReference>
<evidence type="ECO:0000313" key="7">
    <source>
        <dbReference type="EMBL" id="VAY86277.1"/>
    </source>
</evidence>
<dbReference type="InterPro" id="IPR002035">
    <property type="entry name" value="VWF_A"/>
</dbReference>
<dbReference type="PANTHER" id="PTHR22550:SF5">
    <property type="entry name" value="LEUCINE ZIPPER PROTEIN 4"/>
    <property type="match status" value="1"/>
</dbReference>
<dbReference type="SUPFAM" id="SSF53300">
    <property type="entry name" value="vWA-like"/>
    <property type="match status" value="1"/>
</dbReference>
<feature type="transmembrane region" description="Helical" evidence="5">
    <location>
        <begin position="228"/>
        <end position="247"/>
    </location>
</feature>
<organism evidence="7">
    <name type="scientific">hydrothermal vent metagenome</name>
    <dbReference type="NCBI Taxonomy" id="652676"/>
    <lineage>
        <taxon>unclassified sequences</taxon>
        <taxon>metagenomes</taxon>
        <taxon>ecological metagenomes</taxon>
    </lineage>
</organism>
<feature type="domain" description="VWFA" evidence="6">
    <location>
        <begin position="35"/>
        <end position="210"/>
    </location>
</feature>
<evidence type="ECO:0000259" key="6">
    <source>
        <dbReference type="PROSITE" id="PS50234"/>
    </source>
</evidence>
<evidence type="ECO:0000256" key="5">
    <source>
        <dbReference type="SAM" id="Phobius"/>
    </source>
</evidence>
<dbReference type="PRINTS" id="PR00453">
    <property type="entry name" value="VWFADOMAIN"/>
</dbReference>
<evidence type="ECO:0000256" key="2">
    <source>
        <dbReference type="ARBA" id="ARBA00022692"/>
    </source>
</evidence>
<keyword evidence="3 5" id="KW-1133">Transmembrane helix</keyword>
<dbReference type="PANTHER" id="PTHR22550">
    <property type="entry name" value="SPORE GERMINATION PROTEIN"/>
    <property type="match status" value="1"/>
</dbReference>
<reference evidence="7" key="1">
    <citation type="submission" date="2018-10" db="EMBL/GenBank/DDBJ databases">
        <authorList>
            <person name="Aoki K."/>
        </authorList>
    </citation>
    <scope>NUCLEOTIDE SEQUENCE</scope>
</reference>
<sequence>MLNLLKWVTIVCTLIALSSPIKQSEIIHKKNDGIDIVLCLDTSGSMRQMGFNKQNYRQNRWDVVNGLVKDFIVKRKNDNIGLVVFGSSVMTASPLTYDKKAQIKILNNLKIGVVGENTALIDSIATGVNILSKRESKSRIIIALTDGEDTASVIPYKVVESMSKKHKIKIYTIGIGEPNQLLLSEISKKSGGKSFIANNKDHLEEIYKHINKLEKSDIEQNKIILKEYYFFYPLTLSFFSLLLFVFIKNKY</sequence>
<gene>
    <name evidence="7" type="ORF">MNB_ARC-1_939</name>
</gene>
<proteinExistence type="predicted"/>
<dbReference type="AlphaFoldDB" id="A0A3B1DQZ3"/>
<name>A0A3B1DQZ3_9ZZZZ</name>
<keyword evidence="1" id="KW-1003">Cell membrane</keyword>
<evidence type="ECO:0000256" key="4">
    <source>
        <dbReference type="ARBA" id="ARBA00023136"/>
    </source>
</evidence>
<dbReference type="InterPro" id="IPR050768">
    <property type="entry name" value="UPF0353/GerABKA_families"/>
</dbReference>
<dbReference type="Gene3D" id="3.40.50.410">
    <property type="entry name" value="von Willebrand factor, type A domain"/>
    <property type="match status" value="1"/>
</dbReference>